<dbReference type="RefSeq" id="XP_007787481.1">
    <property type="nucleotide sequence ID" value="XM_007789291.1"/>
</dbReference>
<dbReference type="OMA" id="EWITHAN"/>
<dbReference type="Gene3D" id="3.40.50.300">
    <property type="entry name" value="P-loop containing nucleotide triphosphate hydrolases"/>
    <property type="match status" value="1"/>
</dbReference>
<reference evidence="6" key="1">
    <citation type="journal article" date="2014" name="BMC Genomics">
        <title>Genome characteristics reveal the impact of lichenization on lichen-forming fungus Endocarpon pusillum Hedwig (Verrucariales, Ascomycota).</title>
        <authorList>
            <person name="Wang Y.-Y."/>
            <person name="Liu B."/>
            <person name="Zhang X.-Y."/>
            <person name="Zhou Q.-M."/>
            <person name="Zhang T."/>
            <person name="Li H."/>
            <person name="Yu Y.-F."/>
            <person name="Zhang X.-L."/>
            <person name="Hao X.-Y."/>
            <person name="Wang M."/>
            <person name="Wang L."/>
            <person name="Wei J.-C."/>
        </authorList>
    </citation>
    <scope>NUCLEOTIDE SEQUENCE [LARGE SCALE GENOMIC DNA]</scope>
    <source>
        <strain evidence="6">Z07020 / HMAS-L-300199</strain>
    </source>
</reference>
<feature type="domain" description="GPI inositol-deacylase winged helix" evidence="2">
    <location>
        <begin position="522"/>
        <end position="592"/>
    </location>
</feature>
<keyword evidence="6" id="KW-1185">Reference proteome</keyword>
<gene>
    <name evidence="5" type="ORF">EPUS_06174</name>
</gene>
<name>U1HZZ3_ENDPU</name>
<accession>U1HZZ3</accession>
<evidence type="ECO:0000259" key="4">
    <source>
        <dbReference type="Pfam" id="PF24883"/>
    </source>
</evidence>
<evidence type="ECO:0000313" key="6">
    <source>
        <dbReference type="Proteomes" id="UP000019373"/>
    </source>
</evidence>
<dbReference type="PANTHER" id="PTHR10039:SF14">
    <property type="entry name" value="NACHT DOMAIN-CONTAINING PROTEIN"/>
    <property type="match status" value="1"/>
</dbReference>
<dbReference type="eggNOG" id="ENOG502R2Y4">
    <property type="taxonomic scope" value="Eukaryota"/>
</dbReference>
<keyword evidence="1" id="KW-0677">Repeat</keyword>
<dbReference type="Pfam" id="PF22939">
    <property type="entry name" value="WHD_GPIID"/>
    <property type="match status" value="1"/>
</dbReference>
<dbReference type="AlphaFoldDB" id="U1HZZ3"/>
<dbReference type="SUPFAM" id="SSF52540">
    <property type="entry name" value="P-loop containing nucleoside triphosphate hydrolases"/>
    <property type="match status" value="1"/>
</dbReference>
<sequence length="592" mass="69189">MAVLPPMVLIETAFKRFENSVTPVDARDFHSTELRHVRQAAIEIENWQRQRGFLRNMRRIEPFLKAIEKYSKPMDVLCNGTPFLPWVWAPVKLMLQPAAEYTSIFEKLLDAYGRIAESLPRFDRYRNTFPEADFQHVLALVYVDIIEFHRRAYKFFRRRGWKFLFDSLWNNFELRFDAILSSLSRHRELIDHEAASFDIVQASENRKMVNKELEKSEEERSSSHLLATLSWLGVEDRLQEDNLSRLNNRRFPDTCQWLFKTPQYQSWFTEYKKLSVLWLWGIPGPGKTVMSAYIIETLRQQPDSTILYYFCDHYLADRNNCSHILRTLATQLIRHDPELAAFAETPSIERLRKFLPKLIAASPFTRIVIDGIDECDAKDHKYALDQLLLLCKDIKGHGSLLVSSREDGIISRKLRQNPTISLRDEHLAVERDIEAFIGGKFRQVVEEWDLDISTNIAAEIQQQLIQRSNGMFLWVELVIGHFQYLLNDEDLLGAVYRLPESLQDAYDRIVQNIKKVPESSTREKIARMLEWITHANRPLKLYEILNAIGMDPTDSCDCEPKTVNSRILEFCKPLVEISRAGTVQFIHFSATE</sequence>
<dbReference type="Proteomes" id="UP000019373">
    <property type="component" value="Unassembled WGS sequence"/>
</dbReference>
<dbReference type="InterPro" id="IPR054471">
    <property type="entry name" value="GPIID_WHD"/>
</dbReference>
<dbReference type="InterPro" id="IPR056125">
    <property type="entry name" value="DUF7708"/>
</dbReference>
<dbReference type="Pfam" id="PF24809">
    <property type="entry name" value="DUF7708"/>
    <property type="match status" value="1"/>
</dbReference>
<dbReference type="OrthoDB" id="4161470at2759"/>
<proteinExistence type="predicted"/>
<dbReference type="InterPro" id="IPR056884">
    <property type="entry name" value="NPHP3-like_N"/>
</dbReference>
<feature type="domain" description="DUF7708" evidence="3">
    <location>
        <begin position="61"/>
        <end position="195"/>
    </location>
</feature>
<evidence type="ECO:0000259" key="3">
    <source>
        <dbReference type="Pfam" id="PF24809"/>
    </source>
</evidence>
<evidence type="ECO:0000259" key="2">
    <source>
        <dbReference type="Pfam" id="PF22939"/>
    </source>
</evidence>
<evidence type="ECO:0000256" key="1">
    <source>
        <dbReference type="ARBA" id="ARBA00022737"/>
    </source>
</evidence>
<dbReference type="InterPro" id="IPR027417">
    <property type="entry name" value="P-loop_NTPase"/>
</dbReference>
<dbReference type="GeneID" id="19241118"/>
<dbReference type="HOGENOM" id="CLU_002406_4_1_1"/>
<feature type="domain" description="Nephrocystin 3-like N-terminal" evidence="4">
    <location>
        <begin position="253"/>
        <end position="405"/>
    </location>
</feature>
<protein>
    <submittedName>
        <fullName evidence="5">Uncharacterized protein</fullName>
    </submittedName>
</protein>
<dbReference type="EMBL" id="KE720818">
    <property type="protein sequence ID" value="ERF75134.1"/>
    <property type="molecule type" value="Genomic_DNA"/>
</dbReference>
<evidence type="ECO:0000313" key="5">
    <source>
        <dbReference type="EMBL" id="ERF75134.1"/>
    </source>
</evidence>
<organism evidence="5 6">
    <name type="scientific">Endocarpon pusillum (strain Z07020 / HMAS-L-300199)</name>
    <name type="common">Lichen-forming fungus</name>
    <dbReference type="NCBI Taxonomy" id="1263415"/>
    <lineage>
        <taxon>Eukaryota</taxon>
        <taxon>Fungi</taxon>
        <taxon>Dikarya</taxon>
        <taxon>Ascomycota</taxon>
        <taxon>Pezizomycotina</taxon>
        <taxon>Eurotiomycetes</taxon>
        <taxon>Chaetothyriomycetidae</taxon>
        <taxon>Verrucariales</taxon>
        <taxon>Verrucariaceae</taxon>
        <taxon>Endocarpon</taxon>
    </lineage>
</organism>
<dbReference type="PANTHER" id="PTHR10039">
    <property type="entry name" value="AMELOGENIN"/>
    <property type="match status" value="1"/>
</dbReference>
<dbReference type="Pfam" id="PF24883">
    <property type="entry name" value="NPHP3_N"/>
    <property type="match status" value="1"/>
</dbReference>